<dbReference type="NCBIfam" id="NF047558">
    <property type="entry name" value="TPR_END_plus"/>
    <property type="match status" value="1"/>
</dbReference>
<dbReference type="SMART" id="SM00028">
    <property type="entry name" value="TPR"/>
    <property type="match status" value="2"/>
</dbReference>
<evidence type="ECO:0000256" key="2">
    <source>
        <dbReference type="ARBA" id="ARBA00022803"/>
    </source>
</evidence>
<name>A0A5P8NZD8_9BACT</name>
<dbReference type="Proteomes" id="UP000326944">
    <property type="component" value="Chromosome"/>
</dbReference>
<dbReference type="EMBL" id="CP043617">
    <property type="protein sequence ID" value="QFR48796.1"/>
    <property type="molecule type" value="Genomic_DNA"/>
</dbReference>
<dbReference type="SUPFAM" id="SSF48452">
    <property type="entry name" value="TPR-like"/>
    <property type="match status" value="1"/>
</dbReference>
<dbReference type="RefSeq" id="WP_152306739.1">
    <property type="nucleotide sequence ID" value="NZ_CP043617.1"/>
</dbReference>
<dbReference type="InterPro" id="IPR019734">
    <property type="entry name" value="TPR_rpt"/>
</dbReference>
<evidence type="ECO:0000313" key="5">
    <source>
        <dbReference type="Proteomes" id="UP000326944"/>
    </source>
</evidence>
<dbReference type="AlphaFoldDB" id="A0A5P8NZD8"/>
<keyword evidence="5" id="KW-1185">Reference proteome</keyword>
<protein>
    <submittedName>
        <fullName evidence="4">Tetratricopeptide repeat protein</fullName>
    </submittedName>
</protein>
<dbReference type="Gene3D" id="1.25.40.10">
    <property type="entry name" value="Tetratricopeptide repeat domain"/>
    <property type="match status" value="1"/>
</dbReference>
<gene>
    <name evidence="4" type="ORF">FJR48_03295</name>
</gene>
<feature type="transmembrane region" description="Helical" evidence="3">
    <location>
        <begin position="84"/>
        <end position="103"/>
    </location>
</feature>
<dbReference type="PANTHER" id="PTHR44858:SF1">
    <property type="entry name" value="UDP-N-ACETYLGLUCOSAMINE--PEPTIDE N-ACETYLGLUCOSAMINYLTRANSFERASE SPINDLY-RELATED"/>
    <property type="match status" value="1"/>
</dbReference>
<reference evidence="4 5" key="1">
    <citation type="submission" date="2019-09" db="EMBL/GenBank/DDBJ databases">
        <title>Sulfurimonas gotlandica sp. nov., a chemoautotrophic and psychrotolerant epsilonproteobacterium isolated from a pelagic redoxcline, and an emended description of the genus Sulfurimonas.</title>
        <authorList>
            <person name="Wang S."/>
            <person name="Jiang L."/>
            <person name="Shao S."/>
        </authorList>
    </citation>
    <scope>NUCLEOTIDE SEQUENCE [LARGE SCALE GENOMIC DNA]</scope>
    <source>
        <strain evidence="4 5">GYSZ_1</strain>
    </source>
</reference>
<dbReference type="InterPro" id="IPR050498">
    <property type="entry name" value="Ycf3"/>
</dbReference>
<sequence>MKILFKLFVFHFLFFSFLYGASNDTNISKVLNKPLMERYIFDELKELRTNHLKLKEELTKQITSSELSISDRALRYTTDTVNNVFYIIAVVSSLLLIIGLKSFKDLKESSELIVETKIAELTKNYESRLSDIERKAKQRFELITKTQEEVEKSQKINSLWKRVEIEDDLQEKLNLYDEILKITPQDVETLVYKADILLDLDETRWALSLCNQAIKLDDSYALSHWQRACANAKLGNVESSLEDIKEALELNPRLHDELYNEESFKVLHKNKVFKELLK</sequence>
<dbReference type="OrthoDB" id="9792573at2"/>
<keyword evidence="2" id="KW-0802">TPR repeat</keyword>
<dbReference type="KEGG" id="sulg:FJR48_03295"/>
<proteinExistence type="predicted"/>
<organism evidence="4 5">
    <name type="scientific">Sulfurimonas lithotrophica</name>
    <dbReference type="NCBI Taxonomy" id="2590022"/>
    <lineage>
        <taxon>Bacteria</taxon>
        <taxon>Pseudomonadati</taxon>
        <taxon>Campylobacterota</taxon>
        <taxon>Epsilonproteobacteria</taxon>
        <taxon>Campylobacterales</taxon>
        <taxon>Sulfurimonadaceae</taxon>
        <taxon>Sulfurimonas</taxon>
    </lineage>
</organism>
<accession>A0A5P8NZD8</accession>
<evidence type="ECO:0000256" key="3">
    <source>
        <dbReference type="SAM" id="Phobius"/>
    </source>
</evidence>
<evidence type="ECO:0000256" key="1">
    <source>
        <dbReference type="ARBA" id="ARBA00022737"/>
    </source>
</evidence>
<keyword evidence="3" id="KW-0812">Transmembrane</keyword>
<keyword evidence="1" id="KW-0677">Repeat</keyword>
<evidence type="ECO:0000313" key="4">
    <source>
        <dbReference type="EMBL" id="QFR48796.1"/>
    </source>
</evidence>
<keyword evidence="3" id="KW-1133">Transmembrane helix</keyword>
<dbReference type="InterPro" id="IPR011990">
    <property type="entry name" value="TPR-like_helical_dom_sf"/>
</dbReference>
<dbReference type="PANTHER" id="PTHR44858">
    <property type="entry name" value="TETRATRICOPEPTIDE REPEAT PROTEIN 6"/>
    <property type="match status" value="1"/>
</dbReference>
<keyword evidence="3" id="KW-0472">Membrane</keyword>